<sequence precursor="true">MTFSPVSRTTRLSVLGLSLALALGLSACGASKPKPAPLESLSNATRLAPAWSVRVGEVAPTFALAVSADAVAVANVDGSIVSLDLQTGRERWRAQAKTELSAAVGSDGRYAAVVSANNDLMLFDQGKLLWTERQPGRVLTAPVVAGERVFVQALDRSVRAYDALDGRYLWLYQRPGAEPLALATRSVIEAFRDTLLVGQGNRMVGLDPVKGTPRFDVSVGTPRGTNEVERLADLVGPLARVDDEACVRAFQFSVACLELNRGSVRWSRPQAGTQAVAANLQLVVGADSTDRLSAWKVENGDSVWRIDRFVNRGLSAPALWGDRIAVADAQGYLHILSQADGRTLTRTELDAPVAGAPLVVQGKLLLVTRKGTVYAFSGN</sequence>
<dbReference type="InterPro" id="IPR002372">
    <property type="entry name" value="PQQ_rpt_dom"/>
</dbReference>
<dbReference type="InterPro" id="IPR015943">
    <property type="entry name" value="WD40/YVTN_repeat-like_dom_sf"/>
</dbReference>
<evidence type="ECO:0000256" key="2">
    <source>
        <dbReference type="ARBA" id="ARBA00023136"/>
    </source>
</evidence>
<feature type="chain" id="PRO_5021050993" description="Outer membrane protein assembly factor BamB" evidence="4">
    <location>
        <begin position="28"/>
        <end position="379"/>
    </location>
</feature>
<comment type="subunit">
    <text evidence="4">Part of the Bam complex.</text>
</comment>
<dbReference type="InterPro" id="IPR011047">
    <property type="entry name" value="Quinoprotein_ADH-like_sf"/>
</dbReference>
<dbReference type="HAMAP" id="MF_00923">
    <property type="entry name" value="OM_assembly_BamB"/>
    <property type="match status" value="1"/>
</dbReference>
<dbReference type="SUPFAM" id="SSF50998">
    <property type="entry name" value="Quinoprotein alcohol dehydrogenase-like"/>
    <property type="match status" value="1"/>
</dbReference>
<proteinExistence type="inferred from homology"/>
<name>A0A4R6RG44_9BURK</name>
<evidence type="ECO:0000256" key="4">
    <source>
        <dbReference type="HAMAP-Rule" id="MF_00923"/>
    </source>
</evidence>
<dbReference type="OrthoDB" id="5173551at2"/>
<evidence type="ECO:0000256" key="1">
    <source>
        <dbReference type="ARBA" id="ARBA00022729"/>
    </source>
</evidence>
<keyword evidence="7" id="KW-1185">Reference proteome</keyword>
<dbReference type="GO" id="GO:0051205">
    <property type="term" value="P:protein insertion into membrane"/>
    <property type="evidence" value="ECO:0007669"/>
    <property type="project" value="UniProtKB-UniRule"/>
</dbReference>
<evidence type="ECO:0000313" key="6">
    <source>
        <dbReference type="EMBL" id="TDP84636.1"/>
    </source>
</evidence>
<dbReference type="RefSeq" id="WP_133607795.1">
    <property type="nucleotide sequence ID" value="NZ_SNXW01000003.1"/>
</dbReference>
<keyword evidence="1 4" id="KW-0732">Signal</keyword>
<evidence type="ECO:0000313" key="7">
    <source>
        <dbReference type="Proteomes" id="UP000294593"/>
    </source>
</evidence>
<reference evidence="6 7" key="1">
    <citation type="submission" date="2019-03" db="EMBL/GenBank/DDBJ databases">
        <title>Genomic Encyclopedia of Type Strains, Phase IV (KMG-IV): sequencing the most valuable type-strain genomes for metagenomic binning, comparative biology and taxonomic classification.</title>
        <authorList>
            <person name="Goeker M."/>
        </authorList>
    </citation>
    <scope>NUCLEOTIDE SEQUENCE [LARGE SCALE GENOMIC DNA]</scope>
    <source>
        <strain evidence="6 7">DSM 11901</strain>
    </source>
</reference>
<feature type="domain" description="Pyrrolo-quinoline quinone repeat" evidence="5">
    <location>
        <begin position="318"/>
        <end position="377"/>
    </location>
</feature>
<comment type="caution">
    <text evidence="6">The sequence shown here is derived from an EMBL/GenBank/DDBJ whole genome shotgun (WGS) entry which is preliminary data.</text>
</comment>
<comment type="subcellular location">
    <subcellularLocation>
        <location evidence="4">Cell outer membrane</location>
    </subcellularLocation>
</comment>
<evidence type="ECO:0000256" key="3">
    <source>
        <dbReference type="ARBA" id="ARBA00023237"/>
    </source>
</evidence>
<evidence type="ECO:0000259" key="5">
    <source>
        <dbReference type="Pfam" id="PF13360"/>
    </source>
</evidence>
<keyword evidence="3 4" id="KW-0998">Cell outer membrane</keyword>
<dbReference type="SMART" id="SM00564">
    <property type="entry name" value="PQQ"/>
    <property type="match status" value="4"/>
</dbReference>
<comment type="similarity">
    <text evidence="4">Belongs to the BamB family.</text>
</comment>
<dbReference type="InterPro" id="IPR018391">
    <property type="entry name" value="PQQ_b-propeller_rpt"/>
</dbReference>
<dbReference type="EMBL" id="SNXW01000003">
    <property type="protein sequence ID" value="TDP84636.1"/>
    <property type="molecule type" value="Genomic_DNA"/>
</dbReference>
<keyword evidence="2 4" id="KW-0472">Membrane</keyword>
<dbReference type="InterPro" id="IPR017687">
    <property type="entry name" value="BamB"/>
</dbReference>
<feature type="signal peptide" evidence="4">
    <location>
        <begin position="1"/>
        <end position="27"/>
    </location>
</feature>
<comment type="function">
    <text evidence="4">Part of the outer membrane protein assembly complex, which is involved in assembly and insertion of beta-barrel proteins into the outer membrane.</text>
</comment>
<dbReference type="AlphaFoldDB" id="A0A4R6RG44"/>
<dbReference type="GO" id="GO:0009279">
    <property type="term" value="C:cell outer membrane"/>
    <property type="evidence" value="ECO:0007669"/>
    <property type="project" value="UniProtKB-SubCell"/>
</dbReference>
<protein>
    <recommendedName>
        <fullName evidence="4">Outer membrane protein assembly factor BamB</fullName>
    </recommendedName>
</protein>
<dbReference type="PANTHER" id="PTHR34512">
    <property type="entry name" value="CELL SURFACE PROTEIN"/>
    <property type="match status" value="1"/>
</dbReference>
<dbReference type="Gene3D" id="2.130.10.10">
    <property type="entry name" value="YVTN repeat-like/Quinoprotein amine dehydrogenase"/>
    <property type="match status" value="1"/>
</dbReference>
<dbReference type="Proteomes" id="UP000294593">
    <property type="component" value="Unassembled WGS sequence"/>
</dbReference>
<dbReference type="GO" id="GO:0043165">
    <property type="term" value="P:Gram-negative-bacterium-type cell outer membrane assembly"/>
    <property type="evidence" value="ECO:0007669"/>
    <property type="project" value="UniProtKB-UniRule"/>
</dbReference>
<organism evidence="6 7">
    <name type="scientific">Aquabacterium commune</name>
    <dbReference type="NCBI Taxonomy" id="70586"/>
    <lineage>
        <taxon>Bacteria</taxon>
        <taxon>Pseudomonadati</taxon>
        <taxon>Pseudomonadota</taxon>
        <taxon>Betaproteobacteria</taxon>
        <taxon>Burkholderiales</taxon>
        <taxon>Aquabacterium</taxon>
    </lineage>
</organism>
<feature type="domain" description="Pyrrolo-quinoline quinone repeat" evidence="5">
    <location>
        <begin position="77"/>
        <end position="305"/>
    </location>
</feature>
<accession>A0A4R6RG44</accession>
<gene>
    <name evidence="4" type="primary">bamB</name>
    <name evidence="6" type="ORF">EV672_103207</name>
</gene>
<dbReference type="PANTHER" id="PTHR34512:SF30">
    <property type="entry name" value="OUTER MEMBRANE PROTEIN ASSEMBLY FACTOR BAMB"/>
    <property type="match status" value="1"/>
</dbReference>
<dbReference type="Pfam" id="PF13360">
    <property type="entry name" value="PQQ_2"/>
    <property type="match status" value="2"/>
</dbReference>